<gene>
    <name evidence="9" type="ORF">OKA04_00960</name>
</gene>
<dbReference type="PANTHER" id="PTHR43133:SF8">
    <property type="entry name" value="RNA POLYMERASE SIGMA FACTOR HI_1459-RELATED"/>
    <property type="match status" value="1"/>
</dbReference>
<dbReference type="Pfam" id="PF08281">
    <property type="entry name" value="Sigma70_r4_2"/>
    <property type="match status" value="1"/>
</dbReference>
<dbReference type="PANTHER" id="PTHR43133">
    <property type="entry name" value="RNA POLYMERASE ECF-TYPE SIGMA FACTO"/>
    <property type="match status" value="1"/>
</dbReference>
<evidence type="ECO:0000259" key="8">
    <source>
        <dbReference type="Pfam" id="PF08281"/>
    </source>
</evidence>
<dbReference type="InterPro" id="IPR013324">
    <property type="entry name" value="RNA_pol_sigma_r3/r4-like"/>
</dbReference>
<dbReference type="SUPFAM" id="SSF88946">
    <property type="entry name" value="Sigma2 domain of RNA polymerase sigma factors"/>
    <property type="match status" value="1"/>
</dbReference>
<name>A0ABT3FI82_9BACT</name>
<dbReference type="Gene3D" id="1.10.10.10">
    <property type="entry name" value="Winged helix-like DNA-binding domain superfamily/Winged helix DNA-binding domain"/>
    <property type="match status" value="1"/>
</dbReference>
<comment type="caution">
    <text evidence="9">The sequence shown here is derived from an EMBL/GenBank/DDBJ whole genome shotgun (WGS) entry which is preliminary data.</text>
</comment>
<evidence type="ECO:0000256" key="6">
    <source>
        <dbReference type="SAM" id="MobiDB-lite"/>
    </source>
</evidence>
<protein>
    <submittedName>
        <fullName evidence="9">Sigma-70 family RNA polymerase sigma factor</fullName>
    </submittedName>
</protein>
<dbReference type="CDD" id="cd06171">
    <property type="entry name" value="Sigma70_r4"/>
    <property type="match status" value="1"/>
</dbReference>
<dbReference type="InterPro" id="IPR039425">
    <property type="entry name" value="RNA_pol_sigma-70-like"/>
</dbReference>
<evidence type="ECO:0000256" key="3">
    <source>
        <dbReference type="ARBA" id="ARBA00023082"/>
    </source>
</evidence>
<evidence type="ECO:0000256" key="1">
    <source>
        <dbReference type="ARBA" id="ARBA00010641"/>
    </source>
</evidence>
<keyword evidence="2" id="KW-0805">Transcription regulation</keyword>
<dbReference type="RefSeq" id="WP_264499239.1">
    <property type="nucleotide sequence ID" value="NZ_JAPDDS010000001.1"/>
</dbReference>
<evidence type="ECO:0000259" key="7">
    <source>
        <dbReference type="Pfam" id="PF04542"/>
    </source>
</evidence>
<evidence type="ECO:0000256" key="5">
    <source>
        <dbReference type="ARBA" id="ARBA00023163"/>
    </source>
</evidence>
<feature type="compositionally biased region" description="Pro residues" evidence="6">
    <location>
        <begin position="271"/>
        <end position="284"/>
    </location>
</feature>
<keyword evidence="10" id="KW-1185">Reference proteome</keyword>
<dbReference type="EMBL" id="JAPDDS010000001">
    <property type="protein sequence ID" value="MCW1883277.1"/>
    <property type="molecule type" value="Genomic_DNA"/>
</dbReference>
<dbReference type="InterPro" id="IPR013249">
    <property type="entry name" value="RNA_pol_sigma70_r4_t2"/>
</dbReference>
<accession>A0ABT3FI82</accession>
<feature type="domain" description="RNA polymerase sigma factor 70 region 4 type 2" evidence="8">
    <location>
        <begin position="121"/>
        <end position="173"/>
    </location>
</feature>
<dbReference type="InterPro" id="IPR014284">
    <property type="entry name" value="RNA_pol_sigma-70_dom"/>
</dbReference>
<dbReference type="InterPro" id="IPR007627">
    <property type="entry name" value="RNA_pol_sigma70_r2"/>
</dbReference>
<dbReference type="SUPFAM" id="SSF88659">
    <property type="entry name" value="Sigma3 and sigma4 domains of RNA polymerase sigma factors"/>
    <property type="match status" value="1"/>
</dbReference>
<evidence type="ECO:0000313" key="10">
    <source>
        <dbReference type="Proteomes" id="UP001207930"/>
    </source>
</evidence>
<keyword evidence="5" id="KW-0804">Transcription</keyword>
<evidence type="ECO:0000256" key="2">
    <source>
        <dbReference type="ARBA" id="ARBA00023015"/>
    </source>
</evidence>
<evidence type="ECO:0000313" key="9">
    <source>
        <dbReference type="EMBL" id="MCW1883277.1"/>
    </source>
</evidence>
<feature type="domain" description="RNA polymerase sigma-70 region 2" evidence="7">
    <location>
        <begin position="29"/>
        <end position="96"/>
    </location>
</feature>
<sequence length="575" mass="62547">MIRNPSSIAHDPVFIRYVQAGDGEAFRGLVDRHLPAVRGTASRVLGTGSPWIDDVAQEVFLSLARKAGVLPGNLILSAWLHRQTVRRATDVQRSEAARHRRELTTDLRPEPGCLTGEQMIRDLDRELLRLPERDREILILRFMDNFSSEEIGRRLGMSAAGVRKKIERSTAKLRERLRLTSQPAGFTSAALGTCLGITSSSAGTTHLAATICARCMAIPVSKSLFGTLITTLIMNKTRAIVIAALLCAGAGAYLAGNSKPAAPPTLAKSTPPAPSLPVPAPAPAAPAKPTLPVAKADRIARLKSILSLGDDTKRVQALANFLALLAPVEFEEMIDVAQEFPHADANGEIRKMMYLAWARHDRAAVFAKLKKDLPADQFDPVNDLNVTLAVAIMREYAAEDPESAVEFGREQLVTKDPRKWPAYQSKSITALFDALAAKDLPLATSSVSRFEGYYGVNEAVAAVVAHVRSQGDDALEKWVGSLPPETRGNTIRGRAILHIAQDMLKDDGGKAMDFTLRYEPSVTAGDTSWEVMTMWYKKDAEAATGYVEKMPAGASLDQMMKAIEFSKKMQSPSVK</sequence>
<organism evidence="9 10">
    <name type="scientific">Luteolibacter flavescens</name>
    <dbReference type="NCBI Taxonomy" id="1859460"/>
    <lineage>
        <taxon>Bacteria</taxon>
        <taxon>Pseudomonadati</taxon>
        <taxon>Verrucomicrobiota</taxon>
        <taxon>Verrucomicrobiia</taxon>
        <taxon>Verrucomicrobiales</taxon>
        <taxon>Verrucomicrobiaceae</taxon>
        <taxon>Luteolibacter</taxon>
    </lineage>
</organism>
<proteinExistence type="inferred from homology"/>
<keyword evidence="3" id="KW-0731">Sigma factor</keyword>
<dbReference type="InterPro" id="IPR013325">
    <property type="entry name" value="RNA_pol_sigma_r2"/>
</dbReference>
<comment type="similarity">
    <text evidence="1">Belongs to the sigma-70 factor family. ECF subfamily.</text>
</comment>
<dbReference type="Gene3D" id="1.10.1740.10">
    <property type="match status" value="1"/>
</dbReference>
<dbReference type="Pfam" id="PF04542">
    <property type="entry name" value="Sigma70_r2"/>
    <property type="match status" value="1"/>
</dbReference>
<keyword evidence="4" id="KW-0238">DNA-binding</keyword>
<dbReference type="NCBIfam" id="TIGR02937">
    <property type="entry name" value="sigma70-ECF"/>
    <property type="match status" value="1"/>
</dbReference>
<feature type="region of interest" description="Disordered" evidence="6">
    <location>
        <begin position="261"/>
        <end position="284"/>
    </location>
</feature>
<dbReference type="InterPro" id="IPR036388">
    <property type="entry name" value="WH-like_DNA-bd_sf"/>
</dbReference>
<evidence type="ECO:0000256" key="4">
    <source>
        <dbReference type="ARBA" id="ARBA00023125"/>
    </source>
</evidence>
<reference evidence="9 10" key="1">
    <citation type="submission" date="2022-10" db="EMBL/GenBank/DDBJ databases">
        <title>Luteolibacter flavescens strain MCCC 1K03193, whole genome shotgun sequencing project.</title>
        <authorList>
            <person name="Zhao G."/>
            <person name="Shen L."/>
        </authorList>
    </citation>
    <scope>NUCLEOTIDE SEQUENCE [LARGE SCALE GENOMIC DNA]</scope>
    <source>
        <strain evidence="9 10">MCCC 1K03193</strain>
    </source>
</reference>
<dbReference type="Proteomes" id="UP001207930">
    <property type="component" value="Unassembled WGS sequence"/>
</dbReference>